<dbReference type="Proteomes" id="UP000500857">
    <property type="component" value="Chromosome"/>
</dbReference>
<gene>
    <name evidence="2" type="ORF">HCG48_00510</name>
</gene>
<protein>
    <submittedName>
        <fullName evidence="2">Uncharacterized protein</fullName>
    </submittedName>
</protein>
<evidence type="ECO:0000313" key="3">
    <source>
        <dbReference type="Proteomes" id="UP000500857"/>
    </source>
</evidence>
<dbReference type="EMBL" id="CP051167">
    <property type="protein sequence ID" value="QIZ69258.1"/>
    <property type="molecule type" value="Genomic_DNA"/>
</dbReference>
<dbReference type="KEGG" id="oxy:HCG48_00510"/>
<sequence>MSSPTSPVESDGMESELFEGTTDPRAIAASEHRDVAAPPRQTVDPGSSPLKEVARFKPTIAHFLDEDDPERTPERWWHRRQDSKPTF</sequence>
<evidence type="ECO:0000313" key="2">
    <source>
        <dbReference type="EMBL" id="QIZ69258.1"/>
    </source>
</evidence>
<proteinExistence type="predicted"/>
<evidence type="ECO:0000256" key="1">
    <source>
        <dbReference type="SAM" id="MobiDB-lite"/>
    </source>
</evidence>
<dbReference type="AlphaFoldDB" id="A0A6H1TRN0"/>
<name>A0A6H1TRN0_9CYAN</name>
<feature type="compositionally biased region" description="Basic and acidic residues" evidence="1">
    <location>
        <begin position="70"/>
        <end position="87"/>
    </location>
</feature>
<dbReference type="RefSeq" id="WP_168567415.1">
    <property type="nucleotide sequence ID" value="NZ_CP051167.1"/>
</dbReference>
<keyword evidence="3" id="KW-1185">Reference proteome</keyword>
<feature type="region of interest" description="Disordered" evidence="1">
    <location>
        <begin position="1"/>
        <end position="50"/>
    </location>
</feature>
<accession>A0A6H1TRN0</accession>
<feature type="region of interest" description="Disordered" evidence="1">
    <location>
        <begin position="64"/>
        <end position="87"/>
    </location>
</feature>
<organism evidence="2 3">
    <name type="scientific">Oxynema aestuarii AP17</name>
    <dbReference type="NCBI Taxonomy" id="2064643"/>
    <lineage>
        <taxon>Bacteria</taxon>
        <taxon>Bacillati</taxon>
        <taxon>Cyanobacteriota</taxon>
        <taxon>Cyanophyceae</taxon>
        <taxon>Oscillatoriophycideae</taxon>
        <taxon>Oscillatoriales</taxon>
        <taxon>Oscillatoriaceae</taxon>
        <taxon>Oxynema</taxon>
        <taxon>Oxynema aestuarii</taxon>
    </lineage>
</organism>
<reference evidence="2 3" key="1">
    <citation type="submission" date="2020-04" db="EMBL/GenBank/DDBJ databases">
        <authorList>
            <person name="Basu S."/>
            <person name="Maruthanayagam V."/>
            <person name="Chakraborty S."/>
            <person name="Pramanik A."/>
            <person name="Mukherjee J."/>
            <person name="Brink B."/>
        </authorList>
    </citation>
    <scope>NUCLEOTIDE SEQUENCE [LARGE SCALE GENOMIC DNA]</scope>
    <source>
        <strain evidence="2 3">AP17</strain>
    </source>
</reference>